<dbReference type="InterPro" id="IPR020751">
    <property type="entry name" value="aa-tRNA-synth_I_codon-bd_sub2"/>
</dbReference>
<dbReference type="EC" id="6.1.1.17" evidence="7"/>
<evidence type="ECO:0000313" key="11">
    <source>
        <dbReference type="Proteomes" id="UP000593591"/>
    </source>
</evidence>
<keyword evidence="2 7" id="KW-0436">Ligase</keyword>
<evidence type="ECO:0000256" key="2">
    <source>
        <dbReference type="ARBA" id="ARBA00022598"/>
    </source>
</evidence>
<evidence type="ECO:0000256" key="6">
    <source>
        <dbReference type="ARBA" id="ARBA00023146"/>
    </source>
</evidence>
<dbReference type="InterPro" id="IPR004527">
    <property type="entry name" value="Glu-tRNA-ligase_bac/mito"/>
</dbReference>
<proteinExistence type="inferred from homology"/>
<keyword evidence="4 7" id="KW-0067">ATP-binding</keyword>
<sequence>MDVSISVQSNNHKGEIDIMATNKELADLIFPDVKETVKDLEKRYPVRQLPEGAEVTRFAPSPTGFLHTGSLFTALIAYSFAKQSHGVYYFRLEDTDQKREIAGTGLDLVKQLKNFGIVADEGYYGDHEEGIYGPYVQSQRAEIYKVCIKELLKKGRAYPDFCSKEELEQLREVQQANKVVPGYYGEYAKYRTLSNDEYIKLIKEGKPYVIRFKSKGNAANHVKAHDDIRGDMDLTENYQDIVIYKADGLPTYHFAHLVDDHFMGTTVVTRGEEWISSLPIHLELFETMGWKAPRYAHLPVIMVNDKETGNKRKLSKRKDPEAAVSFFLQEGYPKDGVIRYLLTIANSNFEAWMMENPKAPVSEFTLSFDKFSLDGALFDMPKLNNISKELLANYDKTTFTNQCYEWAKEYNPSLAERITSNRELFEAIINIERDQEKPRKDYEKFSDVEEKIKFFYPEDYNALIKANPLPFNETLSHDVIKEVLDDFIASWNIDSQDENTWFNDMKVLGTRHNFCDDRKVYKKNPSEYNGWYADCISIVRVAICASTQSPKLFDVLKILGKEEVARRIEAVKAAL</sequence>
<dbReference type="KEGG" id="trc:DYE49_01935"/>
<comment type="subunit">
    <text evidence="7">Monomer.</text>
</comment>
<comment type="catalytic activity">
    <reaction evidence="7">
        <text>tRNA(Glu) + L-glutamate + ATP = L-glutamyl-tRNA(Glu) + AMP + diphosphate</text>
        <dbReference type="Rhea" id="RHEA:23540"/>
        <dbReference type="Rhea" id="RHEA-COMP:9663"/>
        <dbReference type="Rhea" id="RHEA-COMP:9680"/>
        <dbReference type="ChEBI" id="CHEBI:29985"/>
        <dbReference type="ChEBI" id="CHEBI:30616"/>
        <dbReference type="ChEBI" id="CHEBI:33019"/>
        <dbReference type="ChEBI" id="CHEBI:78442"/>
        <dbReference type="ChEBI" id="CHEBI:78520"/>
        <dbReference type="ChEBI" id="CHEBI:456215"/>
        <dbReference type="EC" id="6.1.1.17"/>
    </reaction>
</comment>
<dbReference type="Proteomes" id="UP000593591">
    <property type="component" value="Chromosome"/>
</dbReference>
<dbReference type="PANTHER" id="PTHR43311:SF2">
    <property type="entry name" value="GLUTAMATE--TRNA LIGASE, MITOCHONDRIAL-RELATED"/>
    <property type="match status" value="1"/>
</dbReference>
<evidence type="ECO:0000256" key="7">
    <source>
        <dbReference type="HAMAP-Rule" id="MF_00022"/>
    </source>
</evidence>
<dbReference type="InterPro" id="IPR049940">
    <property type="entry name" value="GluQ/Sye"/>
</dbReference>
<dbReference type="Gene3D" id="3.40.50.620">
    <property type="entry name" value="HUPs"/>
    <property type="match status" value="1"/>
</dbReference>
<reference evidence="10 11" key="1">
    <citation type="submission" date="2018-08" db="EMBL/GenBank/DDBJ databases">
        <title>The first complete genome of Treponema rectale (CHPAT), a commensal spirochete of the bovine rectum.</title>
        <authorList>
            <person name="Staton G.J."/>
            <person name="Clegg S.R."/>
            <person name="Carter S.D."/>
            <person name="Radford A.D."/>
            <person name="Darby A."/>
            <person name="Hall N."/>
            <person name="Birtles R.J."/>
            <person name="Evans N.J."/>
        </authorList>
    </citation>
    <scope>NUCLEOTIDE SEQUENCE [LARGE SCALE GENOMIC DNA]</scope>
    <source>
        <strain evidence="10 11">CHPA</strain>
    </source>
</reference>
<dbReference type="GO" id="GO:0000049">
    <property type="term" value="F:tRNA binding"/>
    <property type="evidence" value="ECO:0007669"/>
    <property type="project" value="InterPro"/>
</dbReference>
<evidence type="ECO:0000259" key="9">
    <source>
        <dbReference type="Pfam" id="PF19269"/>
    </source>
</evidence>
<dbReference type="GO" id="GO:0005524">
    <property type="term" value="F:ATP binding"/>
    <property type="evidence" value="ECO:0007669"/>
    <property type="project" value="UniProtKB-UniRule"/>
</dbReference>
<dbReference type="PRINTS" id="PR00987">
    <property type="entry name" value="TRNASYNTHGLU"/>
</dbReference>
<comment type="function">
    <text evidence="7">Catalyzes the attachment of glutamate to tRNA(Glu) in a two-step reaction: glutamate is first activated by ATP to form Glu-AMP and then transferred to the acceptor end of tRNA(Glu).</text>
</comment>
<evidence type="ECO:0000256" key="5">
    <source>
        <dbReference type="ARBA" id="ARBA00022917"/>
    </source>
</evidence>
<protein>
    <recommendedName>
        <fullName evidence="7">Glutamate--tRNA ligase</fullName>
        <ecNumber evidence="7">6.1.1.17</ecNumber>
    </recommendedName>
    <alternativeName>
        <fullName evidence="7">Glutamyl-tRNA synthetase</fullName>
        <shortName evidence="7">GluRS</shortName>
    </alternativeName>
</protein>
<dbReference type="NCBIfam" id="TIGR00464">
    <property type="entry name" value="gltX_bact"/>
    <property type="match status" value="1"/>
</dbReference>
<dbReference type="InterPro" id="IPR045462">
    <property type="entry name" value="aa-tRNA-synth_I_cd-bd"/>
</dbReference>
<keyword evidence="5 7" id="KW-0648">Protein biosynthesis</keyword>
<dbReference type="SUPFAM" id="SSF48163">
    <property type="entry name" value="An anticodon-binding domain of class I aminoacyl-tRNA synthetases"/>
    <property type="match status" value="1"/>
</dbReference>
<dbReference type="AlphaFoldDB" id="A0A7M1XJW2"/>
<organism evidence="10 11">
    <name type="scientific">Treponema rectale</name>
    <dbReference type="NCBI Taxonomy" id="744512"/>
    <lineage>
        <taxon>Bacteria</taxon>
        <taxon>Pseudomonadati</taxon>
        <taxon>Spirochaetota</taxon>
        <taxon>Spirochaetia</taxon>
        <taxon>Spirochaetales</taxon>
        <taxon>Treponemataceae</taxon>
        <taxon>Treponema</taxon>
    </lineage>
</organism>
<dbReference type="Pfam" id="PF19269">
    <property type="entry name" value="Anticodon_2"/>
    <property type="match status" value="1"/>
</dbReference>
<evidence type="ECO:0000256" key="4">
    <source>
        <dbReference type="ARBA" id="ARBA00022840"/>
    </source>
</evidence>
<dbReference type="InterPro" id="IPR000924">
    <property type="entry name" value="Glu/Gln-tRNA-synth"/>
</dbReference>
<dbReference type="InterPro" id="IPR014729">
    <property type="entry name" value="Rossmann-like_a/b/a_fold"/>
</dbReference>
<dbReference type="GO" id="GO:0005737">
    <property type="term" value="C:cytoplasm"/>
    <property type="evidence" value="ECO:0007669"/>
    <property type="project" value="UniProtKB-SubCell"/>
</dbReference>
<keyword evidence="3 7" id="KW-0547">Nucleotide-binding</keyword>
<dbReference type="Pfam" id="PF00749">
    <property type="entry name" value="tRNA-synt_1c"/>
    <property type="match status" value="1"/>
</dbReference>
<accession>A0A7M1XJW2</accession>
<evidence type="ECO:0000313" key="10">
    <source>
        <dbReference type="EMBL" id="QOS39275.1"/>
    </source>
</evidence>
<dbReference type="GO" id="GO:0006424">
    <property type="term" value="P:glutamyl-tRNA aminoacylation"/>
    <property type="evidence" value="ECO:0007669"/>
    <property type="project" value="UniProtKB-UniRule"/>
</dbReference>
<keyword evidence="6 7" id="KW-0030">Aminoacyl-tRNA synthetase</keyword>
<dbReference type="Gene3D" id="1.10.10.350">
    <property type="match status" value="1"/>
</dbReference>
<dbReference type="PANTHER" id="PTHR43311">
    <property type="entry name" value="GLUTAMATE--TRNA LIGASE"/>
    <property type="match status" value="1"/>
</dbReference>
<comment type="subcellular location">
    <subcellularLocation>
        <location evidence="7">Cytoplasm</location>
    </subcellularLocation>
</comment>
<gene>
    <name evidence="7" type="primary">gltX</name>
    <name evidence="10" type="ORF">DYE49_01935</name>
</gene>
<feature type="short sequence motif" description="'KMSKS' region" evidence="7">
    <location>
        <begin position="313"/>
        <end position="317"/>
    </location>
</feature>
<evidence type="ECO:0000256" key="3">
    <source>
        <dbReference type="ARBA" id="ARBA00022741"/>
    </source>
</evidence>
<dbReference type="EMBL" id="CP031517">
    <property type="protein sequence ID" value="QOS39275.1"/>
    <property type="molecule type" value="Genomic_DNA"/>
</dbReference>
<name>A0A7M1XJW2_9SPIR</name>
<evidence type="ECO:0000259" key="8">
    <source>
        <dbReference type="Pfam" id="PF00749"/>
    </source>
</evidence>
<dbReference type="SUPFAM" id="SSF52374">
    <property type="entry name" value="Nucleotidylyl transferase"/>
    <property type="match status" value="1"/>
</dbReference>
<feature type="domain" description="Glutamyl/glutaminyl-tRNA synthetase class Ib catalytic" evidence="8">
    <location>
        <begin position="55"/>
        <end position="343"/>
    </location>
</feature>
<dbReference type="HAMAP" id="MF_00022">
    <property type="entry name" value="Glu_tRNA_synth_type1"/>
    <property type="match status" value="1"/>
</dbReference>
<dbReference type="InterPro" id="IPR020058">
    <property type="entry name" value="Glu/Gln-tRNA-synth_Ib_cat-dom"/>
</dbReference>
<comment type="similarity">
    <text evidence="1 7">Belongs to the class-I aminoacyl-tRNA synthetase family. Glutamate--tRNA ligase type 1 subfamily.</text>
</comment>
<comment type="caution">
    <text evidence="7">Lacks conserved residue(s) required for the propagation of feature annotation.</text>
</comment>
<feature type="binding site" evidence="7">
    <location>
        <position position="316"/>
    </location>
    <ligand>
        <name>ATP</name>
        <dbReference type="ChEBI" id="CHEBI:30616"/>
    </ligand>
</feature>
<feature type="short sequence motif" description="'HIGH' region" evidence="7">
    <location>
        <begin position="60"/>
        <end position="70"/>
    </location>
</feature>
<dbReference type="GO" id="GO:0004818">
    <property type="term" value="F:glutamate-tRNA ligase activity"/>
    <property type="evidence" value="ECO:0007669"/>
    <property type="project" value="UniProtKB-UniRule"/>
</dbReference>
<keyword evidence="7" id="KW-0963">Cytoplasm</keyword>
<dbReference type="InterPro" id="IPR008925">
    <property type="entry name" value="aa_tRNA-synth_I_cd-bd_sf"/>
</dbReference>
<feature type="domain" description="Aminoacyl-tRNA synthetase class I anticodon-binding" evidence="9">
    <location>
        <begin position="536"/>
        <end position="570"/>
    </location>
</feature>
<evidence type="ECO:0000256" key="1">
    <source>
        <dbReference type="ARBA" id="ARBA00007894"/>
    </source>
</evidence>